<dbReference type="HOGENOM" id="CLU_048484_2_1_1"/>
<dbReference type="InParanoid" id="A7SPR0"/>
<keyword evidence="3" id="KW-1185">Reference proteome</keyword>
<dbReference type="eggNOG" id="KOG3967">
    <property type="taxonomic scope" value="Eukaryota"/>
</dbReference>
<evidence type="ECO:0000259" key="1">
    <source>
        <dbReference type="Pfam" id="PF22749"/>
    </source>
</evidence>
<evidence type="ECO:0000313" key="3">
    <source>
        <dbReference type="Proteomes" id="UP000001593"/>
    </source>
</evidence>
<dbReference type="Gene3D" id="3.40.50.1820">
    <property type="entry name" value="alpha/beta hydrolase"/>
    <property type="match status" value="1"/>
</dbReference>
<dbReference type="SUPFAM" id="SSF53474">
    <property type="entry name" value="alpha/beta-Hydrolases"/>
    <property type="match status" value="1"/>
</dbReference>
<dbReference type="OMA" id="LAFVELX"/>
<evidence type="ECO:0000313" key="2">
    <source>
        <dbReference type="EMBL" id="EDO34299.1"/>
    </source>
</evidence>
<dbReference type="PANTHER" id="PTHR21357:SF4">
    <property type="entry name" value="FAM172 FAMILY PROTEIN HOMOLOG CG10038"/>
    <property type="match status" value="1"/>
</dbReference>
<feature type="non-terminal residue" evidence="2">
    <location>
        <position position="310"/>
    </location>
</feature>
<accession>A7SPR0</accession>
<organism evidence="2 3">
    <name type="scientific">Nematostella vectensis</name>
    <name type="common">Starlet sea anemone</name>
    <dbReference type="NCBI Taxonomy" id="45351"/>
    <lineage>
        <taxon>Eukaryota</taxon>
        <taxon>Metazoa</taxon>
        <taxon>Cnidaria</taxon>
        <taxon>Anthozoa</taxon>
        <taxon>Hexacorallia</taxon>
        <taxon>Actiniaria</taxon>
        <taxon>Edwardsiidae</taxon>
        <taxon>Nematostella</taxon>
    </lineage>
</organism>
<dbReference type="EMBL" id="DS469736">
    <property type="protein sequence ID" value="EDO34299.1"/>
    <property type="molecule type" value="Genomic_DNA"/>
</dbReference>
<reference evidence="2 3" key="1">
    <citation type="journal article" date="2007" name="Science">
        <title>Sea anemone genome reveals ancestral eumetazoan gene repertoire and genomic organization.</title>
        <authorList>
            <person name="Putnam N.H."/>
            <person name="Srivastava M."/>
            <person name="Hellsten U."/>
            <person name="Dirks B."/>
            <person name="Chapman J."/>
            <person name="Salamov A."/>
            <person name="Terry A."/>
            <person name="Shapiro H."/>
            <person name="Lindquist E."/>
            <person name="Kapitonov V.V."/>
            <person name="Jurka J."/>
            <person name="Genikhovich G."/>
            <person name="Grigoriev I.V."/>
            <person name="Lucas S.M."/>
            <person name="Steele R.E."/>
            <person name="Finnerty J.R."/>
            <person name="Technau U."/>
            <person name="Martindale M.Q."/>
            <person name="Rokhsar D.S."/>
        </authorList>
    </citation>
    <scope>NUCLEOTIDE SEQUENCE [LARGE SCALE GENOMIC DNA]</scope>
    <source>
        <strain evidence="3">CH2 X CH6</strain>
    </source>
</reference>
<dbReference type="AlphaFoldDB" id="A7SPR0"/>
<dbReference type="Proteomes" id="UP000001593">
    <property type="component" value="Unassembled WGS sequence"/>
</dbReference>
<dbReference type="PhylomeDB" id="A7SPR0"/>
<name>A7SPR0_NEMVE</name>
<sequence length="310" mass="34830">TIEEFGYHFNERGQLRSIQTGEPFMFEVKPGDRQYNQNHYEALGEVITDHVYKLLEEKAGLKRVYVPIDPRENESVGFIFMSEDALRAEKLMILIHGSGVVRAGQWARSLIINDCLESGTMLSYIARARKEGYGVLVTNGNENTSVKKGKMQRIRKEGAKEGTATTTSKEREQEISCKLVRNESPESHFDYVWNTFISKAAASSIVIVAHSYGGVVVVHGMKRCPGAMSRVKAVAFTDSVHTLHHQGADNTLRDWFQENTRNWVSSGLPLDTPITSRFSRADSDLVSAGTTQHVLTSHYAFNSVFNFFDE</sequence>
<dbReference type="GO" id="GO:0005634">
    <property type="term" value="C:nucleus"/>
    <property type="evidence" value="ECO:0000318"/>
    <property type="project" value="GO_Central"/>
</dbReference>
<protein>
    <recommendedName>
        <fullName evidence="1">Arb2 domain-containing protein</fullName>
    </recommendedName>
</protein>
<dbReference type="InterPro" id="IPR048263">
    <property type="entry name" value="Arb2"/>
</dbReference>
<proteinExistence type="predicted"/>
<dbReference type="STRING" id="45351.A7SPR0"/>
<dbReference type="InterPro" id="IPR029058">
    <property type="entry name" value="AB_hydrolase_fold"/>
</dbReference>
<feature type="domain" description="Arb2" evidence="1">
    <location>
        <begin position="2"/>
        <end position="269"/>
    </location>
</feature>
<feature type="non-terminal residue" evidence="2">
    <location>
        <position position="1"/>
    </location>
</feature>
<dbReference type="FunCoup" id="A7SPR0">
    <property type="interactions" value="610"/>
</dbReference>
<gene>
    <name evidence="2" type="ORF">NEMVEDRAFT_v1g11117</name>
</gene>
<dbReference type="InterPro" id="IPR053858">
    <property type="entry name" value="Arb2_dom"/>
</dbReference>
<dbReference type="Pfam" id="PF22749">
    <property type="entry name" value="Arb2"/>
    <property type="match status" value="1"/>
</dbReference>
<dbReference type="PANTHER" id="PTHR21357">
    <property type="entry name" value="FAM172 FAMILY PROTEIN HOMOLOG CG10038"/>
    <property type="match status" value="1"/>
</dbReference>
<dbReference type="GO" id="GO:0031048">
    <property type="term" value="P:regulatory ncRNA-mediated heterochromatin formation"/>
    <property type="evidence" value="ECO:0000318"/>
    <property type="project" value="GO_Central"/>
</dbReference>